<keyword evidence="1" id="KW-0645">Protease</keyword>
<dbReference type="AlphaFoldDB" id="A0A9E2KQD9"/>
<dbReference type="InterPro" id="IPR020568">
    <property type="entry name" value="Ribosomal_Su5_D2-typ_SF"/>
</dbReference>
<dbReference type="InterPro" id="IPR014721">
    <property type="entry name" value="Ribsml_uS5_D2-typ_fold_subgr"/>
</dbReference>
<feature type="active site" evidence="1">
    <location>
        <position position="427"/>
    </location>
</feature>
<dbReference type="InterPro" id="IPR027065">
    <property type="entry name" value="Lon_Prtase"/>
</dbReference>
<dbReference type="PRINTS" id="PR00830">
    <property type="entry name" value="ENDOLAPTASE"/>
</dbReference>
<dbReference type="Gene3D" id="3.30.230.10">
    <property type="match status" value="1"/>
</dbReference>
<keyword evidence="1" id="KW-0720">Serine protease</keyword>
<comment type="similarity">
    <text evidence="1">Belongs to the peptidase S16 family.</text>
</comment>
<dbReference type="InterPro" id="IPR008269">
    <property type="entry name" value="Lon_proteolytic"/>
</dbReference>
<organism evidence="3 4">
    <name type="scientific">Candidatus Anaerobiospirillum merdipullorum</name>
    <dbReference type="NCBI Taxonomy" id="2838450"/>
    <lineage>
        <taxon>Bacteria</taxon>
        <taxon>Pseudomonadati</taxon>
        <taxon>Pseudomonadota</taxon>
        <taxon>Gammaproteobacteria</taxon>
        <taxon>Aeromonadales</taxon>
        <taxon>Succinivibrionaceae</taxon>
        <taxon>Anaerobiospirillum</taxon>
    </lineage>
</organism>
<feature type="active site" evidence="1">
    <location>
        <position position="384"/>
    </location>
</feature>
<evidence type="ECO:0000259" key="2">
    <source>
        <dbReference type="PROSITE" id="PS51786"/>
    </source>
</evidence>
<accession>A0A9E2KQD9</accession>
<keyword evidence="1" id="KW-0378">Hydrolase</keyword>
<dbReference type="GO" id="GO:0006508">
    <property type="term" value="P:proteolysis"/>
    <property type="evidence" value="ECO:0007669"/>
    <property type="project" value="UniProtKB-KW"/>
</dbReference>
<comment type="catalytic activity">
    <reaction evidence="1">
        <text>Hydrolysis of proteins in presence of ATP.</text>
        <dbReference type="EC" id="3.4.21.53"/>
    </reaction>
</comment>
<evidence type="ECO:0000313" key="3">
    <source>
        <dbReference type="EMBL" id="MBU3827142.1"/>
    </source>
</evidence>
<sequence length="526" mass="57011">MKPTLLYHPDGSSRPVAHSQEIELTDLTPNFGSANFSDTSTLTGRSFATLQLRAKNAVRALLHSAHEQILVICGNSRVDELQTAVDLVTALSQLKPVVARAARKEQLLGKNGQGGLIHGFGVLILPCALLCDHPKWIGPLSAALHDNPAIKLILCGSGTDCADLSLFWPELDYALHADLVFEFPASDGINLVGQLLACYQKRLQVKACSVEAVELFCRLATRQSGDRRWLGIAERTLHSLLTQADKYAKGALIDAKAVLKAFAAADFRVNFLAESELREHRDQQLLIATQGAAIGQVNGLSVVETFGSSYEFGEPVRITATLRAGGEGDVIDIERKAELAGQIHAKAMMIINGYLMKEFGAEQPLPVSASLVFEQSYSEIDGDSASLTGLCAVLSCLAGVPIRQDLALTGSVDQFGHVQPVGGVNEKIEGFFKVCRLHGLTGSQGVVIPETCVPQLVLRPAVVRAVKQGKFHLYTVSHVTDAIELLTTVPWGSKEEQGTIAQRIVERMAQIGQSGHNERPWWKFWE</sequence>
<dbReference type="PANTHER" id="PTHR10046">
    <property type="entry name" value="ATP DEPENDENT LON PROTEASE FAMILY MEMBER"/>
    <property type="match status" value="1"/>
</dbReference>
<evidence type="ECO:0000313" key="4">
    <source>
        <dbReference type="Proteomes" id="UP000824150"/>
    </source>
</evidence>
<dbReference type="PROSITE" id="PS51786">
    <property type="entry name" value="LON_PROTEOLYTIC"/>
    <property type="match status" value="1"/>
</dbReference>
<gene>
    <name evidence="3" type="ORF">IAA31_06610</name>
</gene>
<dbReference type="EC" id="3.4.21.53" evidence="1"/>
<name>A0A9E2KQD9_9GAMM</name>
<comment type="caution">
    <text evidence="3">The sequence shown here is derived from an EMBL/GenBank/DDBJ whole genome shotgun (WGS) entry which is preliminary data.</text>
</comment>
<proteinExistence type="inferred from homology"/>
<dbReference type="GO" id="GO:0005524">
    <property type="term" value="F:ATP binding"/>
    <property type="evidence" value="ECO:0007669"/>
    <property type="project" value="InterPro"/>
</dbReference>
<evidence type="ECO:0000256" key="1">
    <source>
        <dbReference type="PROSITE-ProRule" id="PRU01122"/>
    </source>
</evidence>
<feature type="domain" description="Lon proteolytic" evidence="2">
    <location>
        <begin position="291"/>
        <end position="489"/>
    </location>
</feature>
<dbReference type="GO" id="GO:0004176">
    <property type="term" value="F:ATP-dependent peptidase activity"/>
    <property type="evidence" value="ECO:0007669"/>
    <property type="project" value="UniProtKB-UniRule"/>
</dbReference>
<dbReference type="GO" id="GO:0004252">
    <property type="term" value="F:serine-type endopeptidase activity"/>
    <property type="evidence" value="ECO:0007669"/>
    <property type="project" value="UniProtKB-UniRule"/>
</dbReference>
<dbReference type="EMBL" id="JAHLFG010000070">
    <property type="protein sequence ID" value="MBU3827142.1"/>
    <property type="molecule type" value="Genomic_DNA"/>
</dbReference>
<dbReference type="Pfam" id="PF05362">
    <property type="entry name" value="Lon_C"/>
    <property type="match status" value="1"/>
</dbReference>
<dbReference type="SUPFAM" id="SSF54211">
    <property type="entry name" value="Ribosomal protein S5 domain 2-like"/>
    <property type="match status" value="1"/>
</dbReference>
<protein>
    <recommendedName>
        <fullName evidence="1">endopeptidase La</fullName>
        <ecNumber evidence="1">3.4.21.53</ecNumber>
    </recommendedName>
</protein>
<reference evidence="3" key="1">
    <citation type="journal article" date="2021" name="PeerJ">
        <title>Extensive microbial diversity within the chicken gut microbiome revealed by metagenomics and culture.</title>
        <authorList>
            <person name="Gilroy R."/>
            <person name="Ravi A."/>
            <person name="Getino M."/>
            <person name="Pursley I."/>
            <person name="Horton D.L."/>
            <person name="Alikhan N.F."/>
            <person name="Baker D."/>
            <person name="Gharbi K."/>
            <person name="Hall N."/>
            <person name="Watson M."/>
            <person name="Adriaenssens E.M."/>
            <person name="Foster-Nyarko E."/>
            <person name="Jarju S."/>
            <person name="Secka A."/>
            <person name="Antonio M."/>
            <person name="Oren A."/>
            <person name="Chaudhuri R.R."/>
            <person name="La Ragione R."/>
            <person name="Hildebrand F."/>
            <person name="Pallen M.J."/>
        </authorList>
    </citation>
    <scope>NUCLEOTIDE SEQUENCE</scope>
    <source>
        <strain evidence="3">687</strain>
    </source>
</reference>
<dbReference type="Proteomes" id="UP000824150">
    <property type="component" value="Unassembled WGS sequence"/>
</dbReference>
<dbReference type="GO" id="GO:0030163">
    <property type="term" value="P:protein catabolic process"/>
    <property type="evidence" value="ECO:0007669"/>
    <property type="project" value="InterPro"/>
</dbReference>
<reference evidence="3" key="2">
    <citation type="submission" date="2021-04" db="EMBL/GenBank/DDBJ databases">
        <authorList>
            <person name="Gilroy R."/>
        </authorList>
    </citation>
    <scope>NUCLEOTIDE SEQUENCE</scope>
    <source>
        <strain evidence="3">687</strain>
    </source>
</reference>